<keyword evidence="2 5" id="KW-0690">Ribosome biogenesis</keyword>
<dbReference type="Pfam" id="PF24986">
    <property type="entry name" value="PRC_RimM"/>
    <property type="match status" value="1"/>
</dbReference>
<dbReference type="InterPro" id="IPR009000">
    <property type="entry name" value="Transl_B-barrel_sf"/>
</dbReference>
<evidence type="ECO:0000313" key="9">
    <source>
        <dbReference type="Proteomes" id="UP000002200"/>
    </source>
</evidence>
<comment type="function">
    <text evidence="5">An accessory protein needed during the final step in the assembly of 30S ribosomal subunit, possibly for assembly of the head region. Essential for efficient processing of 16S rRNA. May be needed both before and after RbfA during the maturation of 16S rRNA. It has affinity for free ribosomal 30S subunits but not for 70S ribosomes.</text>
</comment>
<organism evidence="8 9">
    <name type="scientific">Tropheryma whipplei (strain Twist)</name>
    <name type="common">Whipple's bacillus</name>
    <dbReference type="NCBI Taxonomy" id="203267"/>
    <lineage>
        <taxon>Bacteria</taxon>
        <taxon>Bacillati</taxon>
        <taxon>Actinomycetota</taxon>
        <taxon>Actinomycetes</taxon>
        <taxon>Micrococcales</taxon>
        <taxon>Tropherymataceae</taxon>
        <taxon>Tropheryma</taxon>
    </lineage>
</organism>
<keyword evidence="3 5" id="KW-0698">rRNA processing</keyword>
<gene>
    <name evidence="5 8" type="primary">rimM</name>
    <name evidence="8" type="ordered locus">TWT_459</name>
</gene>
<dbReference type="eggNOG" id="COG0806">
    <property type="taxonomic scope" value="Bacteria"/>
</dbReference>
<dbReference type="GO" id="GO:0005737">
    <property type="term" value="C:cytoplasm"/>
    <property type="evidence" value="ECO:0007669"/>
    <property type="project" value="UniProtKB-SubCell"/>
</dbReference>
<dbReference type="GO" id="GO:0043022">
    <property type="term" value="F:ribosome binding"/>
    <property type="evidence" value="ECO:0007669"/>
    <property type="project" value="InterPro"/>
</dbReference>
<evidence type="ECO:0000256" key="1">
    <source>
        <dbReference type="ARBA" id="ARBA00022490"/>
    </source>
</evidence>
<comment type="domain">
    <text evidence="5">The PRC barrel domain binds ribosomal protein uS19.</text>
</comment>
<dbReference type="Gene3D" id="2.30.30.240">
    <property type="entry name" value="PRC-barrel domain"/>
    <property type="match status" value="1"/>
</dbReference>
<accession>Q83MV1</accession>
<dbReference type="RefSeq" id="WP_011102586.1">
    <property type="nucleotide sequence ID" value="NC_004572.3"/>
</dbReference>
<dbReference type="HOGENOM" id="CLU_077636_0_0_11"/>
<keyword evidence="4 5" id="KW-0143">Chaperone</keyword>
<evidence type="ECO:0000259" key="6">
    <source>
        <dbReference type="Pfam" id="PF01782"/>
    </source>
</evidence>
<reference evidence="8 9" key="1">
    <citation type="journal article" date="2003" name="Genome Res.">
        <title>Tropheryma whipplei twist: a human pathogenic Actinobacteria with a reduced genome.</title>
        <authorList>
            <person name="Raoult D."/>
            <person name="Ogata H."/>
            <person name="Audic S."/>
            <person name="Robert C."/>
            <person name="Suhre K."/>
            <person name="Drancourt M."/>
            <person name="Claverie J.-M."/>
        </authorList>
    </citation>
    <scope>NUCLEOTIDE SEQUENCE [LARGE SCALE GENOMIC DNA]</scope>
    <source>
        <strain evidence="8 9">Twist</strain>
    </source>
</reference>
<protein>
    <recommendedName>
        <fullName evidence="5">Ribosome maturation factor RimM</fullName>
    </recommendedName>
</protein>
<dbReference type="AlphaFoldDB" id="Q83MV1"/>
<dbReference type="PANTHER" id="PTHR33692">
    <property type="entry name" value="RIBOSOME MATURATION FACTOR RIMM"/>
    <property type="match status" value="1"/>
</dbReference>
<feature type="domain" description="Ribosome maturation factor RimM PRC barrel" evidence="7">
    <location>
        <begin position="109"/>
        <end position="172"/>
    </location>
</feature>
<proteinExistence type="inferred from homology"/>
<comment type="subunit">
    <text evidence="5">Binds ribosomal protein uS19.</text>
</comment>
<evidence type="ECO:0000256" key="2">
    <source>
        <dbReference type="ARBA" id="ARBA00022517"/>
    </source>
</evidence>
<dbReference type="OrthoDB" id="5381335at2"/>
<dbReference type="EMBL" id="AE014184">
    <property type="protein sequence ID" value="AAO44556.1"/>
    <property type="molecule type" value="Genomic_DNA"/>
</dbReference>
<comment type="subcellular location">
    <subcellularLocation>
        <location evidence="5">Cytoplasm</location>
    </subcellularLocation>
</comment>
<evidence type="ECO:0000256" key="5">
    <source>
        <dbReference type="HAMAP-Rule" id="MF_00014"/>
    </source>
</evidence>
<dbReference type="PANTHER" id="PTHR33692:SF1">
    <property type="entry name" value="RIBOSOME MATURATION FACTOR RIMM"/>
    <property type="match status" value="1"/>
</dbReference>
<evidence type="ECO:0000313" key="8">
    <source>
        <dbReference type="EMBL" id="AAO44556.1"/>
    </source>
</evidence>
<dbReference type="Proteomes" id="UP000002200">
    <property type="component" value="Chromosome"/>
</dbReference>
<dbReference type="NCBIfam" id="TIGR02273">
    <property type="entry name" value="16S_RimM"/>
    <property type="match status" value="1"/>
</dbReference>
<keyword evidence="9" id="KW-1185">Reference proteome</keyword>
<evidence type="ECO:0000256" key="4">
    <source>
        <dbReference type="ARBA" id="ARBA00023186"/>
    </source>
</evidence>
<dbReference type="GO" id="GO:0005840">
    <property type="term" value="C:ribosome"/>
    <property type="evidence" value="ECO:0007669"/>
    <property type="project" value="InterPro"/>
</dbReference>
<dbReference type="InterPro" id="IPR011961">
    <property type="entry name" value="RimM"/>
</dbReference>
<dbReference type="InterPro" id="IPR036976">
    <property type="entry name" value="RimM_N_sf"/>
</dbReference>
<dbReference type="InterPro" id="IPR002676">
    <property type="entry name" value="RimM_N"/>
</dbReference>
<dbReference type="SUPFAM" id="SSF50346">
    <property type="entry name" value="PRC-barrel domain"/>
    <property type="match status" value="1"/>
</dbReference>
<evidence type="ECO:0000256" key="3">
    <source>
        <dbReference type="ARBA" id="ARBA00022552"/>
    </source>
</evidence>
<dbReference type="HAMAP" id="MF_00014">
    <property type="entry name" value="Ribosome_mat_RimM"/>
    <property type="match status" value="1"/>
</dbReference>
<dbReference type="KEGG" id="twh:TWT_459"/>
<dbReference type="InterPro" id="IPR011033">
    <property type="entry name" value="PRC_barrel-like_sf"/>
</dbReference>
<dbReference type="Pfam" id="PF01782">
    <property type="entry name" value="RimM"/>
    <property type="match status" value="1"/>
</dbReference>
<dbReference type="InterPro" id="IPR056792">
    <property type="entry name" value="PRC_RimM"/>
</dbReference>
<dbReference type="GO" id="GO:0042274">
    <property type="term" value="P:ribosomal small subunit biogenesis"/>
    <property type="evidence" value="ECO:0007669"/>
    <property type="project" value="UniProtKB-UniRule"/>
</dbReference>
<sequence>MLLRVGVLLRPYGLHGGLFVSVTTDLPDVRFAVSATLFCSRQLTDASDTCSVLTVRALQKKVGAVTARNRWVIFFEEVRDRTLASTLSGSLLLAEPIEDSRDSELWYDSHLVGMKVTLECRKELGRVVGVEHLPMQDLLVVETKAGSVLLPFVKSIVTSVSDGEIIVNPPGGMFVSQVDSAS</sequence>
<dbReference type="Gene3D" id="2.40.30.60">
    <property type="entry name" value="RimM"/>
    <property type="match status" value="1"/>
</dbReference>
<dbReference type="SUPFAM" id="SSF50447">
    <property type="entry name" value="Translation proteins"/>
    <property type="match status" value="1"/>
</dbReference>
<evidence type="ECO:0000259" key="7">
    <source>
        <dbReference type="Pfam" id="PF24986"/>
    </source>
</evidence>
<name>Q83MV1_TROWT</name>
<feature type="domain" description="RimM N-terminal" evidence="6">
    <location>
        <begin position="5"/>
        <end position="94"/>
    </location>
</feature>
<keyword evidence="1 5" id="KW-0963">Cytoplasm</keyword>
<comment type="similarity">
    <text evidence="5">Belongs to the RimM family.</text>
</comment>
<dbReference type="GO" id="GO:0006364">
    <property type="term" value="P:rRNA processing"/>
    <property type="evidence" value="ECO:0007669"/>
    <property type="project" value="UniProtKB-UniRule"/>
</dbReference>
<dbReference type="STRING" id="203267.TWT_459"/>